<dbReference type="RefSeq" id="WP_074930185.1">
    <property type="nucleotide sequence ID" value="NZ_FORI01000001.1"/>
</dbReference>
<dbReference type="AlphaFoldDB" id="A0A1I3IDI4"/>
<evidence type="ECO:0000313" key="2">
    <source>
        <dbReference type="EMBL" id="SFI45940.1"/>
    </source>
</evidence>
<dbReference type="EMBL" id="FORI01000001">
    <property type="protein sequence ID" value="SFI45940.1"/>
    <property type="molecule type" value="Genomic_DNA"/>
</dbReference>
<reference evidence="3" key="1">
    <citation type="submission" date="2016-10" db="EMBL/GenBank/DDBJ databases">
        <authorList>
            <person name="Varghese N."/>
            <person name="Submissions S."/>
        </authorList>
    </citation>
    <scope>NUCLEOTIDE SEQUENCE [LARGE SCALE GENOMIC DNA]</scope>
    <source>
        <strain evidence="3">XBD1002</strain>
    </source>
</reference>
<organism evidence="2 3">
    <name type="scientific">Treponema bryantii</name>
    <dbReference type="NCBI Taxonomy" id="163"/>
    <lineage>
        <taxon>Bacteria</taxon>
        <taxon>Pseudomonadati</taxon>
        <taxon>Spirochaetota</taxon>
        <taxon>Spirochaetia</taxon>
        <taxon>Spirochaetales</taxon>
        <taxon>Treponemataceae</taxon>
        <taxon>Treponema</taxon>
    </lineage>
</organism>
<dbReference type="InterPro" id="IPR025641">
    <property type="entry name" value="DUF4340"/>
</dbReference>
<dbReference type="OrthoDB" id="357547at2"/>
<proteinExistence type="predicted"/>
<dbReference type="Proteomes" id="UP000182737">
    <property type="component" value="Unassembled WGS sequence"/>
</dbReference>
<dbReference type="Pfam" id="PF14238">
    <property type="entry name" value="DUF4340"/>
    <property type="match status" value="1"/>
</dbReference>
<gene>
    <name evidence="2" type="ORF">SAMN04487775_101519</name>
</gene>
<accession>A0A1I3IDI4</accession>
<evidence type="ECO:0000259" key="1">
    <source>
        <dbReference type="Pfam" id="PF14238"/>
    </source>
</evidence>
<evidence type="ECO:0000313" key="3">
    <source>
        <dbReference type="Proteomes" id="UP000182737"/>
    </source>
</evidence>
<feature type="domain" description="DUF4340" evidence="1">
    <location>
        <begin position="64"/>
        <end position="241"/>
    </location>
</feature>
<name>A0A1I3IDI4_9SPIR</name>
<sequence>MKTRKLVLIIADVLLLAVCIIQFAVSAHDTTKYFSLKDKPDAMEIVTPTEVINLYKEGDDWFIGEKKYPASISMVDSYIDAISNIRALDKVGNISSANNEEKYELTDGKKITVTAKLGDKVLRKVEIGKTAVSSSQCYATIDGGKDIYLVSGGINDTFDTSVAAARTTIVLNLESSDITTVAIKDIAADKSWSVSRLGSGDDLAWNVSGAEDGYELDSGAAAIWLNSFASLSTRDWYAEDAEVEGTKVVTAKITCAYKDITVEFYAIPKANENNIQQYYGTCSETPYRFKVNESTVKQYLKSLDELSK</sequence>
<protein>
    <recommendedName>
        <fullName evidence="1">DUF4340 domain-containing protein</fullName>
    </recommendedName>
</protein>
<keyword evidence="3" id="KW-1185">Reference proteome</keyword>